<dbReference type="InterPro" id="IPR006461">
    <property type="entry name" value="PLAC_motif_containing"/>
</dbReference>
<organism evidence="1 2">
    <name type="scientific">Gossypium lobatum</name>
    <dbReference type="NCBI Taxonomy" id="34289"/>
    <lineage>
        <taxon>Eukaryota</taxon>
        <taxon>Viridiplantae</taxon>
        <taxon>Streptophyta</taxon>
        <taxon>Embryophyta</taxon>
        <taxon>Tracheophyta</taxon>
        <taxon>Spermatophyta</taxon>
        <taxon>Magnoliopsida</taxon>
        <taxon>eudicotyledons</taxon>
        <taxon>Gunneridae</taxon>
        <taxon>Pentapetalae</taxon>
        <taxon>rosids</taxon>
        <taxon>malvids</taxon>
        <taxon>Malvales</taxon>
        <taxon>Malvaceae</taxon>
        <taxon>Malvoideae</taxon>
        <taxon>Gossypium</taxon>
    </lineage>
</organism>
<dbReference type="Proteomes" id="UP000593572">
    <property type="component" value="Unassembled WGS sequence"/>
</dbReference>
<name>A0A7J8LEJ0_9ROSI</name>
<dbReference type="PANTHER" id="PTHR15907">
    <property type="entry name" value="DUF614 FAMILY PROTEIN-RELATED"/>
    <property type="match status" value="1"/>
</dbReference>
<dbReference type="EMBL" id="JABEZX010000002">
    <property type="protein sequence ID" value="MBA0550855.1"/>
    <property type="molecule type" value="Genomic_DNA"/>
</dbReference>
<comment type="caution">
    <text evidence="1">The sequence shown here is derived from an EMBL/GenBank/DDBJ whole genome shotgun (WGS) entry which is preliminary data.</text>
</comment>
<evidence type="ECO:0000313" key="2">
    <source>
        <dbReference type="Proteomes" id="UP000593572"/>
    </source>
</evidence>
<protein>
    <submittedName>
        <fullName evidence="1">Uncharacterized protein</fullName>
    </submittedName>
</protein>
<keyword evidence="2" id="KW-1185">Reference proteome</keyword>
<proteinExistence type="predicted"/>
<sequence>MKTCCMACLCPCIAFGRISEILDKGSTSCGASGARYILIMYHRVSRLIFVLLPIQTAKAE</sequence>
<dbReference type="Pfam" id="PF04749">
    <property type="entry name" value="PLAC8"/>
    <property type="match status" value="1"/>
</dbReference>
<reference evidence="1 2" key="1">
    <citation type="journal article" date="2019" name="Genome Biol. Evol.">
        <title>Insights into the evolution of the New World diploid cottons (Gossypium, subgenus Houzingenia) based on genome sequencing.</title>
        <authorList>
            <person name="Grover C.E."/>
            <person name="Arick M.A. 2nd"/>
            <person name="Thrash A."/>
            <person name="Conover J.L."/>
            <person name="Sanders W.S."/>
            <person name="Peterson D.G."/>
            <person name="Frelichowski J.E."/>
            <person name="Scheffler J.A."/>
            <person name="Scheffler B.E."/>
            <person name="Wendel J.F."/>
        </authorList>
    </citation>
    <scope>NUCLEOTIDE SEQUENCE [LARGE SCALE GENOMIC DNA]</scope>
    <source>
        <strain evidence="1">157</strain>
        <tissue evidence="1">Leaf</tissue>
    </source>
</reference>
<gene>
    <name evidence="1" type="ORF">Golob_021767</name>
</gene>
<evidence type="ECO:0000313" key="1">
    <source>
        <dbReference type="EMBL" id="MBA0550855.1"/>
    </source>
</evidence>
<accession>A0A7J8LEJ0</accession>
<dbReference type="AlphaFoldDB" id="A0A7J8LEJ0"/>